<dbReference type="CDD" id="cd05271">
    <property type="entry name" value="NDUFA9_like_SDR_a"/>
    <property type="match status" value="1"/>
</dbReference>
<dbReference type="InterPro" id="IPR036291">
    <property type="entry name" value="NAD(P)-bd_dom_sf"/>
</dbReference>
<reference evidence="2" key="1">
    <citation type="submission" date="2018-10" db="EMBL/GenBank/DDBJ databases">
        <title>Acidithiobacillus sulfuriphilus sp. nov.: an extremely acidophilic sulfur-oxidizing chemolithotroph isolated from a neutral pH environment.</title>
        <authorList>
            <person name="Falagan C."/>
            <person name="Moya-Beltran A."/>
            <person name="Quatrini R."/>
            <person name="Johnson D.B."/>
        </authorList>
    </citation>
    <scope>NUCLEOTIDE SEQUENCE [LARGE SCALE GENOMIC DNA]</scope>
    <source>
        <strain evidence="2">CJ-2</strain>
    </source>
</reference>
<dbReference type="RefSeq" id="WP_123103693.1">
    <property type="nucleotide sequence ID" value="NZ_CP127527.1"/>
</dbReference>
<dbReference type="Pfam" id="PF01370">
    <property type="entry name" value="Epimerase"/>
    <property type="match status" value="1"/>
</dbReference>
<organism evidence="2">
    <name type="scientific">Acidithiobacillus sulfuriphilus</name>
    <dbReference type="NCBI Taxonomy" id="1867749"/>
    <lineage>
        <taxon>Bacteria</taxon>
        <taxon>Pseudomonadati</taxon>
        <taxon>Pseudomonadota</taxon>
        <taxon>Acidithiobacillia</taxon>
        <taxon>Acidithiobacillales</taxon>
        <taxon>Acidithiobacillaceae</taxon>
        <taxon>Acidithiobacillus</taxon>
    </lineage>
</organism>
<dbReference type="InterPro" id="IPR051207">
    <property type="entry name" value="ComplexI_NDUFA9_subunit"/>
</dbReference>
<proteinExistence type="predicted"/>
<dbReference type="Gene3D" id="3.40.50.720">
    <property type="entry name" value="NAD(P)-binding Rossmann-like Domain"/>
    <property type="match status" value="1"/>
</dbReference>
<dbReference type="GO" id="GO:0044877">
    <property type="term" value="F:protein-containing complex binding"/>
    <property type="evidence" value="ECO:0007669"/>
    <property type="project" value="TreeGrafter"/>
</dbReference>
<dbReference type="SUPFAM" id="SSF51735">
    <property type="entry name" value="NAD(P)-binding Rossmann-fold domains"/>
    <property type="match status" value="1"/>
</dbReference>
<accession>A0A3M8R0Z7</accession>
<dbReference type="InterPro" id="IPR001509">
    <property type="entry name" value="Epimerase_deHydtase"/>
</dbReference>
<gene>
    <name evidence="2" type="ORF">EC580_07460</name>
</gene>
<dbReference type="AlphaFoldDB" id="A0A3M8R0Z7"/>
<sequence length="349" mass="38281">MAIKKVCILGGTGFVGRHLAERLSQKGYAVHIITRNRERYREKLLVLPGVDLMEGDVHNPITLEKHFAGMDAVINLVGILNERHAGRSDYPPERHGDFDRNHIELPRLVANTCAQVGVPRLLHMSALGADPVGPSAYLRSKGIGEEIVRQSGEDSAKLGHFTYLNGPKLVWGRGLKVTIFRPSVIFGEGDSFFNRFAGLLRGIPFVMPLAKAQAKMQPVWVEDVVTAYVRSLDNAATFGRAYDLCGPKVYTLGELVAYTQSLIGTHRAIVPLPDWLADLQAMALEKLPGQLLTRDNLRSLSVDNTCAAPGYPSMFGIQPSALEAIVPGYLGTGSNKARRMADLRHRRPG</sequence>
<evidence type="ECO:0000313" key="2">
    <source>
        <dbReference type="EMBL" id="RNF62227.1"/>
    </source>
</evidence>
<comment type="caution">
    <text evidence="2">The sequence shown here is derived from an EMBL/GenBank/DDBJ whole genome shotgun (WGS) entry which is preliminary data.</text>
</comment>
<dbReference type="EMBL" id="RIZI01000163">
    <property type="protein sequence ID" value="RNF62227.1"/>
    <property type="molecule type" value="Genomic_DNA"/>
</dbReference>
<evidence type="ECO:0000259" key="1">
    <source>
        <dbReference type="Pfam" id="PF01370"/>
    </source>
</evidence>
<protein>
    <submittedName>
        <fullName evidence="2">Complex I NDUFA9 subunit family protein</fullName>
    </submittedName>
</protein>
<dbReference type="PANTHER" id="PTHR12126">
    <property type="entry name" value="NADH-UBIQUINONE OXIDOREDUCTASE 39 KDA SUBUNIT-RELATED"/>
    <property type="match status" value="1"/>
</dbReference>
<dbReference type="PANTHER" id="PTHR12126:SF11">
    <property type="entry name" value="NADH DEHYDROGENASE [UBIQUINONE] 1 ALPHA SUBCOMPLEX SUBUNIT 9, MITOCHONDRIAL"/>
    <property type="match status" value="1"/>
</dbReference>
<feature type="domain" description="NAD-dependent epimerase/dehydratase" evidence="1">
    <location>
        <begin position="6"/>
        <end position="237"/>
    </location>
</feature>
<name>A0A3M8R0Z7_9PROT</name>
<dbReference type="OrthoDB" id="5292533at2"/>